<keyword evidence="5" id="KW-0227">DNA damage</keyword>
<organism evidence="12 13">
    <name type="scientific">Teichococcus rhizosphaerae</name>
    <dbReference type="NCBI Taxonomy" id="1335062"/>
    <lineage>
        <taxon>Bacteria</taxon>
        <taxon>Pseudomonadati</taxon>
        <taxon>Pseudomonadota</taxon>
        <taxon>Alphaproteobacteria</taxon>
        <taxon>Acetobacterales</taxon>
        <taxon>Roseomonadaceae</taxon>
        <taxon>Roseomonas</taxon>
    </lineage>
</organism>
<dbReference type="InterPro" id="IPR051536">
    <property type="entry name" value="UDG_Type-4/5"/>
</dbReference>
<evidence type="ECO:0000256" key="3">
    <source>
        <dbReference type="ARBA" id="ARBA00022485"/>
    </source>
</evidence>
<dbReference type="SMART" id="SM00986">
    <property type="entry name" value="UDG"/>
    <property type="match status" value="1"/>
</dbReference>
<name>A0A2C7A8J7_9PROT</name>
<evidence type="ECO:0000256" key="8">
    <source>
        <dbReference type="ARBA" id="ARBA00023014"/>
    </source>
</evidence>
<evidence type="ECO:0000256" key="6">
    <source>
        <dbReference type="ARBA" id="ARBA00022801"/>
    </source>
</evidence>
<evidence type="ECO:0000256" key="10">
    <source>
        <dbReference type="SAM" id="MobiDB-lite"/>
    </source>
</evidence>
<gene>
    <name evidence="12" type="ORF">CR162_18945</name>
</gene>
<evidence type="ECO:0000256" key="4">
    <source>
        <dbReference type="ARBA" id="ARBA00022723"/>
    </source>
</evidence>
<dbReference type="InterPro" id="IPR005273">
    <property type="entry name" value="Ura-DNA_glyco_family4"/>
</dbReference>
<evidence type="ECO:0000256" key="7">
    <source>
        <dbReference type="ARBA" id="ARBA00023004"/>
    </source>
</evidence>
<keyword evidence="9" id="KW-0234">DNA repair</keyword>
<dbReference type="Pfam" id="PF03167">
    <property type="entry name" value="UDG"/>
    <property type="match status" value="1"/>
</dbReference>
<dbReference type="GO" id="GO:0046872">
    <property type="term" value="F:metal ion binding"/>
    <property type="evidence" value="ECO:0007669"/>
    <property type="project" value="UniProtKB-KW"/>
</dbReference>
<accession>A0A2C7A8J7</accession>
<keyword evidence="7" id="KW-0408">Iron</keyword>
<keyword evidence="8" id="KW-0411">Iron-sulfur</keyword>
<dbReference type="GO" id="GO:0051539">
    <property type="term" value="F:4 iron, 4 sulfur cluster binding"/>
    <property type="evidence" value="ECO:0007669"/>
    <property type="project" value="UniProtKB-KW"/>
</dbReference>
<dbReference type="EMBL" id="PDNU01000049">
    <property type="protein sequence ID" value="PHK93366.1"/>
    <property type="molecule type" value="Genomic_DNA"/>
</dbReference>
<keyword evidence="6" id="KW-0378">Hydrolase</keyword>
<dbReference type="SMART" id="SM00987">
    <property type="entry name" value="UreE_C"/>
    <property type="match status" value="1"/>
</dbReference>
<feature type="region of interest" description="Disordered" evidence="10">
    <location>
        <begin position="199"/>
        <end position="220"/>
    </location>
</feature>
<keyword evidence="4" id="KW-0479">Metal-binding</keyword>
<dbReference type="PANTHER" id="PTHR33693:SF9">
    <property type="entry name" value="TYPE-4 URACIL-DNA GLYCOSYLASE"/>
    <property type="match status" value="1"/>
</dbReference>
<keyword evidence="3" id="KW-0004">4Fe-4S</keyword>
<evidence type="ECO:0000259" key="11">
    <source>
        <dbReference type="SMART" id="SM00986"/>
    </source>
</evidence>
<dbReference type="RefSeq" id="WP_099097083.1">
    <property type="nucleotide sequence ID" value="NZ_PDNU01000049.1"/>
</dbReference>
<comment type="caution">
    <text evidence="12">The sequence shown here is derived from an EMBL/GenBank/DDBJ whole genome shotgun (WGS) entry which is preliminary data.</text>
</comment>
<evidence type="ECO:0000313" key="13">
    <source>
        <dbReference type="Proteomes" id="UP000223527"/>
    </source>
</evidence>
<proteinExistence type="inferred from homology"/>
<reference evidence="12 13" key="1">
    <citation type="submission" date="2017-10" db="EMBL/GenBank/DDBJ databases">
        <authorList>
            <person name="Banno H."/>
            <person name="Chua N.-H."/>
        </authorList>
    </citation>
    <scope>NUCLEOTIDE SEQUENCE [LARGE SCALE GENOMIC DNA]</scope>
    <source>
        <strain evidence="12 13">YW11</strain>
    </source>
</reference>
<dbReference type="CDD" id="cd10030">
    <property type="entry name" value="UDG-F4_TTUDGA_SPO1dp_like"/>
    <property type="match status" value="1"/>
</dbReference>
<dbReference type="Gene3D" id="3.40.470.10">
    <property type="entry name" value="Uracil-DNA glycosylase-like domain"/>
    <property type="match status" value="1"/>
</dbReference>
<sequence length="220" mass="23989">MTPPDSNAPAPSMPVPVAGWAEGRPAILGEGPRGAPLMFVGEQPGDEEDRQGHPFVGPAGRLFDRALEAAGIDRKASYVTNAVKHFKYIQRGARRLHQSPDAGDIRLYRPFLVQEVATVSPRFVVALGATATQALMGRKLPLLKLRGQVFEAPEELPAGLPVLITVHPSYLLRLPDPELKRREFERFVAELQFAGRAARGEIRPREAPPAQAEDQGSLPL</sequence>
<evidence type="ECO:0000313" key="12">
    <source>
        <dbReference type="EMBL" id="PHK93366.1"/>
    </source>
</evidence>
<feature type="domain" description="Uracil-DNA glycosylase-like" evidence="11">
    <location>
        <begin position="28"/>
        <end position="192"/>
    </location>
</feature>
<comment type="similarity">
    <text evidence="1">Belongs to the uracil-DNA glycosylase (UDG) superfamily. Type 4 (UDGa) family.</text>
</comment>
<dbReference type="OrthoDB" id="5290748at2"/>
<dbReference type="GO" id="GO:0006281">
    <property type="term" value="P:DNA repair"/>
    <property type="evidence" value="ECO:0007669"/>
    <property type="project" value="UniProtKB-KW"/>
</dbReference>
<dbReference type="NCBIfam" id="TIGR03914">
    <property type="entry name" value="UDG_fam_dom"/>
    <property type="match status" value="1"/>
</dbReference>
<evidence type="ECO:0000256" key="5">
    <source>
        <dbReference type="ARBA" id="ARBA00022763"/>
    </source>
</evidence>
<dbReference type="Proteomes" id="UP000223527">
    <property type="component" value="Unassembled WGS sequence"/>
</dbReference>
<evidence type="ECO:0000256" key="1">
    <source>
        <dbReference type="ARBA" id="ARBA00006521"/>
    </source>
</evidence>
<dbReference type="PANTHER" id="PTHR33693">
    <property type="entry name" value="TYPE-5 URACIL-DNA GLYCOSYLASE"/>
    <property type="match status" value="1"/>
</dbReference>
<dbReference type="AlphaFoldDB" id="A0A2C7A8J7"/>
<protein>
    <recommendedName>
        <fullName evidence="2">Type-4 uracil-DNA glycosylase</fullName>
    </recommendedName>
</protein>
<dbReference type="InterPro" id="IPR005122">
    <property type="entry name" value="Uracil-DNA_glycosylase-like"/>
</dbReference>
<keyword evidence="13" id="KW-1185">Reference proteome</keyword>
<dbReference type="InterPro" id="IPR036895">
    <property type="entry name" value="Uracil-DNA_glycosylase-like_sf"/>
</dbReference>
<dbReference type="SUPFAM" id="SSF52141">
    <property type="entry name" value="Uracil-DNA glycosylase-like"/>
    <property type="match status" value="1"/>
</dbReference>
<evidence type="ECO:0000256" key="9">
    <source>
        <dbReference type="ARBA" id="ARBA00023204"/>
    </source>
</evidence>
<evidence type="ECO:0000256" key="2">
    <source>
        <dbReference type="ARBA" id="ARBA00019403"/>
    </source>
</evidence>
<dbReference type="GO" id="GO:0097506">
    <property type="term" value="F:deaminated base DNA N-glycosylase activity"/>
    <property type="evidence" value="ECO:0007669"/>
    <property type="project" value="UniProtKB-ARBA"/>
</dbReference>